<gene>
    <name evidence="1" type="ORF">ACCO45_008627</name>
</gene>
<proteinExistence type="predicted"/>
<reference evidence="1" key="1">
    <citation type="submission" date="2024-12" db="EMBL/GenBank/DDBJ databases">
        <title>Comparative genomics and development of molecular markers within Purpureocillium lilacinum and among Purpureocillium species.</title>
        <authorList>
            <person name="Yeh Z.-Y."/>
            <person name="Ni N.-T."/>
            <person name="Lo P.-H."/>
            <person name="Mushyakhwo K."/>
            <person name="Lin C.-F."/>
            <person name="Nai Y.-S."/>
        </authorList>
    </citation>
    <scope>NUCLEOTIDE SEQUENCE</scope>
    <source>
        <strain evidence="1">NCHU-NPUST-175</strain>
    </source>
</reference>
<dbReference type="EMBL" id="JBGNUJ010000007">
    <property type="protein sequence ID" value="KAL3958049.1"/>
    <property type="molecule type" value="Genomic_DNA"/>
</dbReference>
<protein>
    <submittedName>
        <fullName evidence="1">Uncharacterized protein</fullName>
    </submittedName>
</protein>
<evidence type="ECO:0000313" key="2">
    <source>
        <dbReference type="Proteomes" id="UP001638806"/>
    </source>
</evidence>
<sequence length="147" mass="17092">MAAYQVESQKTDSMSIRKTYRFARRLRRHSNEAERSQLLSARGNGHMADIADDKSHRNVERQSPTSPAQTSQQPLIQADSRSSNQQRRNTVVFHMEQCQYAWQEHGMTAKLSRAAPCYDEQDISKLLLTMSSRHEVREWFRGRPKQA</sequence>
<keyword evidence="2" id="KW-1185">Reference proteome</keyword>
<name>A0ACC4DR77_PURLI</name>
<dbReference type="Proteomes" id="UP001638806">
    <property type="component" value="Unassembled WGS sequence"/>
</dbReference>
<comment type="caution">
    <text evidence="1">The sequence shown here is derived from an EMBL/GenBank/DDBJ whole genome shotgun (WGS) entry which is preliminary data.</text>
</comment>
<organism evidence="1 2">
    <name type="scientific">Purpureocillium lilacinum</name>
    <name type="common">Paecilomyces lilacinus</name>
    <dbReference type="NCBI Taxonomy" id="33203"/>
    <lineage>
        <taxon>Eukaryota</taxon>
        <taxon>Fungi</taxon>
        <taxon>Dikarya</taxon>
        <taxon>Ascomycota</taxon>
        <taxon>Pezizomycotina</taxon>
        <taxon>Sordariomycetes</taxon>
        <taxon>Hypocreomycetidae</taxon>
        <taxon>Hypocreales</taxon>
        <taxon>Ophiocordycipitaceae</taxon>
        <taxon>Purpureocillium</taxon>
    </lineage>
</organism>
<accession>A0ACC4DR77</accession>
<evidence type="ECO:0000313" key="1">
    <source>
        <dbReference type="EMBL" id="KAL3958049.1"/>
    </source>
</evidence>